<dbReference type="EMBL" id="VTEH01000001">
    <property type="protein sequence ID" value="TYR77463.1"/>
    <property type="molecule type" value="Genomic_DNA"/>
</dbReference>
<comment type="caution">
    <text evidence="1">The sequence shown here is derived from an EMBL/GenBank/DDBJ whole genome shotgun (WGS) entry which is preliminary data.</text>
</comment>
<sequence>MPVGSDQGASTFYTGKVEEAHRTPRGVTHLEWKSVDIVFLYFKLRVLFLQGESSSFLFAVPRFYLS</sequence>
<accession>A0A5D4KMA1</accession>
<organism evidence="1 2">
    <name type="scientific">Rossellomorea vietnamensis</name>
    <dbReference type="NCBI Taxonomy" id="218284"/>
    <lineage>
        <taxon>Bacteria</taxon>
        <taxon>Bacillati</taxon>
        <taxon>Bacillota</taxon>
        <taxon>Bacilli</taxon>
        <taxon>Bacillales</taxon>
        <taxon>Bacillaceae</taxon>
        <taxon>Rossellomorea</taxon>
    </lineage>
</organism>
<gene>
    <name evidence="1" type="ORF">FZC79_01195</name>
</gene>
<protein>
    <submittedName>
        <fullName evidence="1">Uncharacterized protein</fullName>
    </submittedName>
</protein>
<dbReference type="AlphaFoldDB" id="A0A5D4KMA1"/>
<dbReference type="Proteomes" id="UP000323317">
    <property type="component" value="Unassembled WGS sequence"/>
</dbReference>
<reference evidence="1 2" key="1">
    <citation type="submission" date="2019-08" db="EMBL/GenBank/DDBJ databases">
        <title>Bacillus genomes from the desert of Cuatro Cienegas, Coahuila.</title>
        <authorList>
            <person name="Olmedo-Alvarez G."/>
        </authorList>
    </citation>
    <scope>NUCLEOTIDE SEQUENCE [LARGE SCALE GENOMIC DNA]</scope>
    <source>
        <strain evidence="1 2">CH40_1T</strain>
    </source>
</reference>
<proteinExistence type="predicted"/>
<name>A0A5D4KMA1_9BACI</name>
<evidence type="ECO:0000313" key="1">
    <source>
        <dbReference type="EMBL" id="TYR77463.1"/>
    </source>
</evidence>
<evidence type="ECO:0000313" key="2">
    <source>
        <dbReference type="Proteomes" id="UP000323317"/>
    </source>
</evidence>